<evidence type="ECO:0000256" key="1">
    <source>
        <dbReference type="SAM" id="MobiDB-lite"/>
    </source>
</evidence>
<proteinExistence type="predicted"/>
<evidence type="ECO:0000313" key="3">
    <source>
        <dbReference type="Proteomes" id="UP001374535"/>
    </source>
</evidence>
<protein>
    <submittedName>
        <fullName evidence="2">Uncharacterized protein</fullName>
    </submittedName>
</protein>
<dbReference type="Proteomes" id="UP001374535">
    <property type="component" value="Chromosome 10"/>
</dbReference>
<feature type="region of interest" description="Disordered" evidence="1">
    <location>
        <begin position="77"/>
        <end position="138"/>
    </location>
</feature>
<accession>A0AAQ3MPG1</accession>
<gene>
    <name evidence="2" type="ORF">V8G54_033656</name>
</gene>
<reference evidence="2 3" key="1">
    <citation type="journal article" date="2023" name="Life. Sci Alliance">
        <title>Evolutionary insights into 3D genome organization and epigenetic landscape of Vigna mungo.</title>
        <authorList>
            <person name="Junaid A."/>
            <person name="Singh B."/>
            <person name="Bhatia S."/>
        </authorList>
    </citation>
    <scope>NUCLEOTIDE SEQUENCE [LARGE SCALE GENOMIC DNA]</scope>
    <source>
        <strain evidence="2">Urdbean</strain>
    </source>
</reference>
<keyword evidence="3" id="KW-1185">Reference proteome</keyword>
<dbReference type="EMBL" id="CP144691">
    <property type="protein sequence ID" value="WVY94568.1"/>
    <property type="molecule type" value="Genomic_DNA"/>
</dbReference>
<organism evidence="2 3">
    <name type="scientific">Vigna mungo</name>
    <name type="common">Black gram</name>
    <name type="synonym">Phaseolus mungo</name>
    <dbReference type="NCBI Taxonomy" id="3915"/>
    <lineage>
        <taxon>Eukaryota</taxon>
        <taxon>Viridiplantae</taxon>
        <taxon>Streptophyta</taxon>
        <taxon>Embryophyta</taxon>
        <taxon>Tracheophyta</taxon>
        <taxon>Spermatophyta</taxon>
        <taxon>Magnoliopsida</taxon>
        <taxon>eudicotyledons</taxon>
        <taxon>Gunneridae</taxon>
        <taxon>Pentapetalae</taxon>
        <taxon>rosids</taxon>
        <taxon>fabids</taxon>
        <taxon>Fabales</taxon>
        <taxon>Fabaceae</taxon>
        <taxon>Papilionoideae</taxon>
        <taxon>50 kb inversion clade</taxon>
        <taxon>NPAAA clade</taxon>
        <taxon>indigoferoid/millettioid clade</taxon>
        <taxon>Phaseoleae</taxon>
        <taxon>Vigna</taxon>
    </lineage>
</organism>
<dbReference type="AlphaFoldDB" id="A0AAQ3MPG1"/>
<evidence type="ECO:0000313" key="2">
    <source>
        <dbReference type="EMBL" id="WVY94568.1"/>
    </source>
</evidence>
<feature type="compositionally biased region" description="Basic and acidic residues" evidence="1">
    <location>
        <begin position="124"/>
        <end position="138"/>
    </location>
</feature>
<sequence length="138" mass="15695">MTNHIAAETMGFMTDSTCCLRGGNWKEVQILINQGQLCKAPNKYAAVQLWELGKGLVLFHLTRVENTEPNKLYRSTRIPKYSSKPDLTTKARPQHVLQCKKHDGRSSPFSPVCIVHKPRKSRKRYEIGDVSKEREKGG</sequence>
<name>A0AAQ3MPG1_VIGMU</name>